<organism evidence="2 3">
    <name type="scientific">Rhynchophorus ferrugineus</name>
    <name type="common">Red palm weevil</name>
    <name type="synonym">Curculio ferrugineus</name>
    <dbReference type="NCBI Taxonomy" id="354439"/>
    <lineage>
        <taxon>Eukaryota</taxon>
        <taxon>Metazoa</taxon>
        <taxon>Ecdysozoa</taxon>
        <taxon>Arthropoda</taxon>
        <taxon>Hexapoda</taxon>
        <taxon>Insecta</taxon>
        <taxon>Pterygota</taxon>
        <taxon>Neoptera</taxon>
        <taxon>Endopterygota</taxon>
        <taxon>Coleoptera</taxon>
        <taxon>Polyphaga</taxon>
        <taxon>Cucujiformia</taxon>
        <taxon>Curculionidae</taxon>
        <taxon>Dryophthorinae</taxon>
        <taxon>Rhynchophorus</taxon>
    </lineage>
</organism>
<accession>A0A834IBY2</accession>
<name>A0A834IBY2_RHYFE</name>
<feature type="region of interest" description="Disordered" evidence="1">
    <location>
        <begin position="55"/>
        <end position="78"/>
    </location>
</feature>
<keyword evidence="3" id="KW-1185">Reference proteome</keyword>
<evidence type="ECO:0000313" key="3">
    <source>
        <dbReference type="Proteomes" id="UP000625711"/>
    </source>
</evidence>
<dbReference type="EMBL" id="JAACXV010000402">
    <property type="protein sequence ID" value="KAF7278387.1"/>
    <property type="molecule type" value="Genomic_DNA"/>
</dbReference>
<protein>
    <submittedName>
        <fullName evidence="2">Uncharacterized protein</fullName>
    </submittedName>
</protein>
<reference evidence="2" key="1">
    <citation type="submission" date="2020-08" db="EMBL/GenBank/DDBJ databases">
        <title>Genome sequencing and assembly of the red palm weevil Rhynchophorus ferrugineus.</title>
        <authorList>
            <person name="Dias G.B."/>
            <person name="Bergman C.M."/>
            <person name="Manee M."/>
        </authorList>
    </citation>
    <scope>NUCLEOTIDE SEQUENCE</scope>
    <source>
        <strain evidence="2">AA-2017</strain>
        <tissue evidence="2">Whole larva</tissue>
    </source>
</reference>
<comment type="caution">
    <text evidence="2">The sequence shown here is derived from an EMBL/GenBank/DDBJ whole genome shotgun (WGS) entry which is preliminary data.</text>
</comment>
<sequence>MRKRNFRIENASKWSKSTKSFYPLDLTVKKKKEATIKKKHIIQEHCIQVERIRTKNETSNITSEEEGGGDPGVFPDVG</sequence>
<dbReference type="AlphaFoldDB" id="A0A834IBY2"/>
<evidence type="ECO:0000256" key="1">
    <source>
        <dbReference type="SAM" id="MobiDB-lite"/>
    </source>
</evidence>
<proteinExistence type="predicted"/>
<dbReference type="Proteomes" id="UP000625711">
    <property type="component" value="Unassembled WGS sequence"/>
</dbReference>
<gene>
    <name evidence="2" type="ORF">GWI33_008515</name>
</gene>
<evidence type="ECO:0000313" key="2">
    <source>
        <dbReference type="EMBL" id="KAF7278387.1"/>
    </source>
</evidence>